<dbReference type="CDD" id="cd23163">
    <property type="entry name" value="Prefoldin_2"/>
    <property type="match status" value="1"/>
</dbReference>
<dbReference type="Proteomes" id="UP000887013">
    <property type="component" value="Unassembled WGS sequence"/>
</dbReference>
<dbReference type="FunFam" id="1.10.287.370:FF:000002">
    <property type="entry name" value="Prefoldin subunit 2"/>
    <property type="match status" value="1"/>
</dbReference>
<name>A0A8X6PVI0_NEPPI</name>
<dbReference type="InterPro" id="IPR027235">
    <property type="entry name" value="PFD2"/>
</dbReference>
<evidence type="ECO:0000256" key="4">
    <source>
        <dbReference type="ARBA" id="ARBA00024667"/>
    </source>
</evidence>
<dbReference type="Pfam" id="PF01920">
    <property type="entry name" value="Prefoldin_2"/>
    <property type="match status" value="1"/>
</dbReference>
<keyword evidence="3" id="KW-0143">Chaperone</keyword>
<comment type="subunit">
    <text evidence="2">Heterohexamer of two PFD-alpha type and four PFD-beta type subunits.</text>
</comment>
<dbReference type="GO" id="GO:0016272">
    <property type="term" value="C:prefoldin complex"/>
    <property type="evidence" value="ECO:0007669"/>
    <property type="project" value="InterPro"/>
</dbReference>
<evidence type="ECO:0000256" key="3">
    <source>
        <dbReference type="ARBA" id="ARBA00023186"/>
    </source>
</evidence>
<evidence type="ECO:0000313" key="6">
    <source>
        <dbReference type="EMBL" id="GFT91828.1"/>
    </source>
</evidence>
<dbReference type="InterPro" id="IPR009053">
    <property type="entry name" value="Prefoldin"/>
</dbReference>
<dbReference type="AlphaFoldDB" id="A0A8X6PVI0"/>
<dbReference type="OrthoDB" id="29646at2759"/>
<comment type="similarity">
    <text evidence="1">Belongs to the prefoldin subunit beta family.</text>
</comment>
<sequence>MASESGKPTKSNEKNKKLSQEQIVQTFNKLRQDQKNYVTKLTEVEQDLNEHSLVVEALKDVDPERVCYRMIGGVLVQRTVKEVLPAVAHNKEQLAKILDSLNKQIEEKGREINEFKEKHNIQIRKEPPNLSQPESSGKEENQATSGVLVKTES</sequence>
<comment type="function">
    <text evidence="4">Binds specifically to cytosolic chaperonin (c-CPN) and transfers target proteins to it. Binds to nascent polypeptide chain and promotes folding in an environment in which there are many competing pathways for nonnative proteins.</text>
</comment>
<evidence type="ECO:0000256" key="2">
    <source>
        <dbReference type="ARBA" id="ARBA00011695"/>
    </source>
</evidence>
<dbReference type="EMBL" id="BMAW01120975">
    <property type="protein sequence ID" value="GFT91828.1"/>
    <property type="molecule type" value="Genomic_DNA"/>
</dbReference>
<dbReference type="SUPFAM" id="SSF46579">
    <property type="entry name" value="Prefoldin"/>
    <property type="match status" value="1"/>
</dbReference>
<dbReference type="GO" id="GO:0006457">
    <property type="term" value="P:protein folding"/>
    <property type="evidence" value="ECO:0007669"/>
    <property type="project" value="InterPro"/>
</dbReference>
<gene>
    <name evidence="6" type="primary">PFDN2</name>
    <name evidence="6" type="ORF">NPIL_337681</name>
</gene>
<accession>A0A8X6PVI0</accession>
<protein>
    <submittedName>
        <fullName evidence="6">Prefoldin subunit 2</fullName>
    </submittedName>
</protein>
<comment type="caution">
    <text evidence="6">The sequence shown here is derived from an EMBL/GenBank/DDBJ whole genome shotgun (WGS) entry which is preliminary data.</text>
</comment>
<dbReference type="PANTHER" id="PTHR13303">
    <property type="entry name" value="PREFOLDIN SUBUNIT 2"/>
    <property type="match status" value="1"/>
</dbReference>
<keyword evidence="7" id="KW-1185">Reference proteome</keyword>
<dbReference type="Gene3D" id="1.10.287.370">
    <property type="match status" value="1"/>
</dbReference>
<evidence type="ECO:0000313" key="7">
    <source>
        <dbReference type="Proteomes" id="UP000887013"/>
    </source>
</evidence>
<dbReference type="InterPro" id="IPR002777">
    <property type="entry name" value="PFD_beta-like"/>
</dbReference>
<feature type="compositionally biased region" description="Basic and acidic residues" evidence="5">
    <location>
        <begin position="116"/>
        <end position="127"/>
    </location>
</feature>
<feature type="region of interest" description="Disordered" evidence="5">
    <location>
        <begin position="116"/>
        <end position="153"/>
    </location>
</feature>
<evidence type="ECO:0000256" key="5">
    <source>
        <dbReference type="SAM" id="MobiDB-lite"/>
    </source>
</evidence>
<organism evidence="6 7">
    <name type="scientific">Nephila pilipes</name>
    <name type="common">Giant wood spider</name>
    <name type="synonym">Nephila maculata</name>
    <dbReference type="NCBI Taxonomy" id="299642"/>
    <lineage>
        <taxon>Eukaryota</taxon>
        <taxon>Metazoa</taxon>
        <taxon>Ecdysozoa</taxon>
        <taxon>Arthropoda</taxon>
        <taxon>Chelicerata</taxon>
        <taxon>Arachnida</taxon>
        <taxon>Araneae</taxon>
        <taxon>Araneomorphae</taxon>
        <taxon>Entelegynae</taxon>
        <taxon>Araneoidea</taxon>
        <taxon>Nephilidae</taxon>
        <taxon>Nephila</taxon>
    </lineage>
</organism>
<proteinExistence type="inferred from homology"/>
<feature type="compositionally biased region" description="Basic and acidic residues" evidence="5">
    <location>
        <begin position="10"/>
        <end position="19"/>
    </location>
</feature>
<feature type="region of interest" description="Disordered" evidence="5">
    <location>
        <begin position="1"/>
        <end position="20"/>
    </location>
</feature>
<evidence type="ECO:0000256" key="1">
    <source>
        <dbReference type="ARBA" id="ARBA00008045"/>
    </source>
</evidence>
<dbReference type="GO" id="GO:0051082">
    <property type="term" value="F:unfolded protein binding"/>
    <property type="evidence" value="ECO:0007669"/>
    <property type="project" value="InterPro"/>
</dbReference>
<reference evidence="6" key="1">
    <citation type="submission" date="2020-08" db="EMBL/GenBank/DDBJ databases">
        <title>Multicomponent nature underlies the extraordinary mechanical properties of spider dragline silk.</title>
        <authorList>
            <person name="Kono N."/>
            <person name="Nakamura H."/>
            <person name="Mori M."/>
            <person name="Yoshida Y."/>
            <person name="Ohtoshi R."/>
            <person name="Malay A.D."/>
            <person name="Moran D.A.P."/>
            <person name="Tomita M."/>
            <person name="Numata K."/>
            <person name="Arakawa K."/>
        </authorList>
    </citation>
    <scope>NUCLEOTIDE SEQUENCE</scope>
</reference>